<evidence type="ECO:0000256" key="2">
    <source>
        <dbReference type="ARBA" id="ARBA00006434"/>
    </source>
</evidence>
<feature type="transmembrane region" description="Helical" evidence="8">
    <location>
        <begin position="430"/>
        <end position="449"/>
    </location>
</feature>
<dbReference type="Proteomes" id="UP001595799">
    <property type="component" value="Unassembled WGS sequence"/>
</dbReference>
<keyword evidence="4" id="KW-0769">Symport</keyword>
<feature type="transmembrane region" description="Helical" evidence="8">
    <location>
        <begin position="293"/>
        <end position="314"/>
    </location>
</feature>
<accession>A0ABV8UL63</accession>
<comment type="similarity">
    <text evidence="2">Belongs to the sodium:solute symporter (SSF) (TC 2.A.21) family.</text>
</comment>
<feature type="transmembrane region" description="Helical" evidence="8">
    <location>
        <begin position="255"/>
        <end position="273"/>
    </location>
</feature>
<evidence type="ECO:0000256" key="3">
    <source>
        <dbReference type="ARBA" id="ARBA00022692"/>
    </source>
</evidence>
<feature type="transmembrane region" description="Helical" evidence="8">
    <location>
        <begin position="216"/>
        <end position="234"/>
    </location>
</feature>
<dbReference type="InterPro" id="IPR018212">
    <property type="entry name" value="Na/solute_symporter_CS"/>
</dbReference>
<evidence type="ECO:0000256" key="4">
    <source>
        <dbReference type="ARBA" id="ARBA00022847"/>
    </source>
</evidence>
<evidence type="ECO:0000313" key="10">
    <source>
        <dbReference type="Proteomes" id="UP001595799"/>
    </source>
</evidence>
<feature type="transmembrane region" description="Helical" evidence="8">
    <location>
        <begin position="41"/>
        <end position="60"/>
    </location>
</feature>
<keyword evidence="7" id="KW-0739">Sodium transport</keyword>
<dbReference type="InterPro" id="IPR001734">
    <property type="entry name" value="Na/solute_symporter"/>
</dbReference>
<dbReference type="PROSITE" id="PS50283">
    <property type="entry name" value="NA_SOLUT_SYMP_3"/>
    <property type="match status" value="1"/>
</dbReference>
<comment type="caution">
    <text evidence="9">The sequence shown here is derived from an EMBL/GenBank/DDBJ whole genome shotgun (WGS) entry which is preliminary data.</text>
</comment>
<keyword evidence="10" id="KW-1185">Reference proteome</keyword>
<dbReference type="InterPro" id="IPR038377">
    <property type="entry name" value="Na/Glc_symporter_sf"/>
</dbReference>
<keyword evidence="3 8" id="KW-0812">Transmembrane</keyword>
<proteinExistence type="inferred from homology"/>
<evidence type="ECO:0008006" key="11">
    <source>
        <dbReference type="Google" id="ProtNLM"/>
    </source>
</evidence>
<evidence type="ECO:0000313" key="9">
    <source>
        <dbReference type="EMBL" id="MFC4351977.1"/>
    </source>
</evidence>
<dbReference type="EMBL" id="JBHSCW010000004">
    <property type="protein sequence ID" value="MFC4351977.1"/>
    <property type="molecule type" value="Genomic_DNA"/>
</dbReference>
<feature type="transmembrane region" description="Helical" evidence="8">
    <location>
        <begin position="67"/>
        <end position="91"/>
    </location>
</feature>
<name>A0ABV8UL63_9PROT</name>
<organism evidence="9 10">
    <name type="scientific">Fodinicurvata halophila</name>
    <dbReference type="NCBI Taxonomy" id="1419723"/>
    <lineage>
        <taxon>Bacteria</taxon>
        <taxon>Pseudomonadati</taxon>
        <taxon>Pseudomonadota</taxon>
        <taxon>Alphaproteobacteria</taxon>
        <taxon>Rhodospirillales</taxon>
        <taxon>Rhodovibrionaceae</taxon>
        <taxon>Fodinicurvata</taxon>
    </lineage>
</organism>
<keyword evidence="4" id="KW-0813">Transport</keyword>
<gene>
    <name evidence="9" type="ORF">ACFOW6_10525</name>
</gene>
<dbReference type="RefSeq" id="WP_382422320.1">
    <property type="nucleotide sequence ID" value="NZ_JBHSCW010000004.1"/>
</dbReference>
<keyword evidence="7" id="KW-0915">Sodium</keyword>
<evidence type="ECO:0000256" key="5">
    <source>
        <dbReference type="ARBA" id="ARBA00022989"/>
    </source>
</evidence>
<dbReference type="PROSITE" id="PS00456">
    <property type="entry name" value="NA_SOLUT_SYMP_1"/>
    <property type="match status" value="1"/>
</dbReference>
<feature type="transmembrane region" description="Helical" evidence="8">
    <location>
        <begin position="364"/>
        <end position="384"/>
    </location>
</feature>
<evidence type="ECO:0000256" key="7">
    <source>
        <dbReference type="ARBA" id="ARBA00023201"/>
    </source>
</evidence>
<keyword evidence="6 8" id="KW-0472">Membrane</keyword>
<feature type="transmembrane region" description="Helical" evidence="8">
    <location>
        <begin position="335"/>
        <end position="358"/>
    </location>
</feature>
<sequence length="459" mass="49396">MVPILTASIIFITLFSYIVSPRVRTVTGFFGGLSETGQTPSLWTIVLSQVTTWIFARSLLNAGILGYFYGLPGVLAYASYYLSFLTGAWIIDALRFRRCYESVQNCLADHFGTAGTVCYNFVVALRLASEVFANLLVIGILFGQAGSLGYILSILAVAGVTLGYSMLGGLRASIRTDVFQATALIVVLAVLLGQTLAAQDFSLPVSLSFATADMEAPGWSLLAVALLQVWSYPLHDPVMMDRGFLADRRTTRQSFYHACWISLLLILAFGLLGLHAGAHRLEGEDLMATLSRIMGPSTMILLNIALILSAVSTLDSTLSSAAKLSILGMRLAPATLFAGRAAMAIFMGLGLVLLLFGSDDLFDAVAISGTASLFLAPVVFFCIWRDWRVRRWAYLTAFAAATLAAVFYFLESSGYTDLIGALTGLNHDYSKLLLLSLLALVTGCGAFVAGRVRKVEGNL</sequence>
<evidence type="ECO:0000256" key="8">
    <source>
        <dbReference type="SAM" id="Phobius"/>
    </source>
</evidence>
<dbReference type="Gene3D" id="1.20.1730.10">
    <property type="entry name" value="Sodium/glucose cotransporter"/>
    <property type="match status" value="1"/>
</dbReference>
<evidence type="ECO:0000256" key="1">
    <source>
        <dbReference type="ARBA" id="ARBA00004141"/>
    </source>
</evidence>
<feature type="transmembrane region" description="Helical" evidence="8">
    <location>
        <begin position="391"/>
        <end position="410"/>
    </location>
</feature>
<feature type="transmembrane region" description="Helical" evidence="8">
    <location>
        <begin position="135"/>
        <end position="166"/>
    </location>
</feature>
<reference evidence="10" key="1">
    <citation type="journal article" date="2019" name="Int. J. Syst. Evol. Microbiol.">
        <title>The Global Catalogue of Microorganisms (GCM) 10K type strain sequencing project: providing services to taxonomists for standard genome sequencing and annotation.</title>
        <authorList>
            <consortium name="The Broad Institute Genomics Platform"/>
            <consortium name="The Broad Institute Genome Sequencing Center for Infectious Disease"/>
            <person name="Wu L."/>
            <person name="Ma J."/>
        </authorList>
    </citation>
    <scope>NUCLEOTIDE SEQUENCE [LARGE SCALE GENOMIC DNA]</scope>
    <source>
        <strain evidence="10">CECT 8472</strain>
    </source>
</reference>
<comment type="subcellular location">
    <subcellularLocation>
        <location evidence="1">Membrane</location>
        <topology evidence="1">Multi-pass membrane protein</topology>
    </subcellularLocation>
</comment>
<keyword evidence="7" id="KW-0406">Ion transport</keyword>
<protein>
    <recommendedName>
        <fullName evidence="11">Na+/proline symporter</fullName>
    </recommendedName>
</protein>
<keyword evidence="5 8" id="KW-1133">Transmembrane helix</keyword>
<feature type="transmembrane region" description="Helical" evidence="8">
    <location>
        <begin position="178"/>
        <end position="196"/>
    </location>
</feature>
<evidence type="ECO:0000256" key="6">
    <source>
        <dbReference type="ARBA" id="ARBA00023136"/>
    </source>
</evidence>